<dbReference type="Proteomes" id="UP000190150">
    <property type="component" value="Unassembled WGS sequence"/>
</dbReference>
<keyword evidence="1" id="KW-0472">Membrane</keyword>
<dbReference type="RefSeq" id="WP_079645911.1">
    <property type="nucleotide sequence ID" value="NZ_FUZF01000031.1"/>
</dbReference>
<dbReference type="EMBL" id="FUZF01000031">
    <property type="protein sequence ID" value="SKC10886.1"/>
    <property type="molecule type" value="Genomic_DNA"/>
</dbReference>
<accession>A0A1T5GR53</accession>
<dbReference type="AlphaFoldDB" id="A0A1T5GR53"/>
<evidence type="ECO:0000256" key="1">
    <source>
        <dbReference type="SAM" id="Phobius"/>
    </source>
</evidence>
<gene>
    <name evidence="2" type="ORF">SAMN05660841_04290</name>
</gene>
<name>A0A1T5GR53_9SPHI</name>
<proteinExistence type="predicted"/>
<keyword evidence="1" id="KW-0812">Transmembrane</keyword>
<feature type="transmembrane region" description="Helical" evidence="1">
    <location>
        <begin position="124"/>
        <end position="140"/>
    </location>
</feature>
<evidence type="ECO:0000313" key="3">
    <source>
        <dbReference type="Proteomes" id="UP000190150"/>
    </source>
</evidence>
<keyword evidence="3" id="KW-1185">Reference proteome</keyword>
<keyword evidence="1" id="KW-1133">Transmembrane helix</keyword>
<dbReference type="PROSITE" id="PS51257">
    <property type="entry name" value="PROKAR_LIPOPROTEIN"/>
    <property type="match status" value="1"/>
</dbReference>
<protein>
    <submittedName>
        <fullName evidence="2">Uncharacterized protein</fullName>
    </submittedName>
</protein>
<sequence length="146" mass="17604">MKTQLIFIILSVLLCACKTQKGTHIIKREDIQQESLLSADASWMQREQLDSSYRYWHYTGDSGFFFHPDLGFWSQSGQLTYIDKKGSYTKDEKGQHQYDNVKIEKTNLQLDSYKIWTSYFMRNWVWFLLLFILAAVYWMYRKFICF</sequence>
<dbReference type="OrthoDB" id="711648at2"/>
<organism evidence="2 3">
    <name type="scientific">Sphingobacterium nematocida</name>
    <dbReference type="NCBI Taxonomy" id="1513896"/>
    <lineage>
        <taxon>Bacteria</taxon>
        <taxon>Pseudomonadati</taxon>
        <taxon>Bacteroidota</taxon>
        <taxon>Sphingobacteriia</taxon>
        <taxon>Sphingobacteriales</taxon>
        <taxon>Sphingobacteriaceae</taxon>
        <taxon>Sphingobacterium</taxon>
    </lineage>
</organism>
<reference evidence="3" key="1">
    <citation type="submission" date="2017-02" db="EMBL/GenBank/DDBJ databases">
        <authorList>
            <person name="Varghese N."/>
            <person name="Submissions S."/>
        </authorList>
    </citation>
    <scope>NUCLEOTIDE SEQUENCE [LARGE SCALE GENOMIC DNA]</scope>
    <source>
        <strain evidence="3">DSM 24091</strain>
    </source>
</reference>
<evidence type="ECO:0000313" key="2">
    <source>
        <dbReference type="EMBL" id="SKC10886.1"/>
    </source>
</evidence>